<comment type="similarity">
    <text evidence="4">Belongs to the AAA ATPase family.</text>
</comment>
<keyword evidence="1 4" id="KW-0547">Nucleotide-binding</keyword>
<dbReference type="PANTHER" id="PTHR23077:SF117">
    <property type="entry name" value="AAA+ ATPASE DOMAIN-CONTAINING PROTEIN"/>
    <property type="match status" value="1"/>
</dbReference>
<dbReference type="InterPro" id="IPR003959">
    <property type="entry name" value="ATPase_AAA_core"/>
</dbReference>
<comment type="caution">
    <text evidence="7">The sequence shown here is derived from an EMBL/GenBank/DDBJ whole genome shotgun (WGS) entry which is preliminary data.</text>
</comment>
<feature type="domain" description="AAA+ ATPase" evidence="6">
    <location>
        <begin position="117"/>
        <end position="275"/>
    </location>
</feature>
<dbReference type="GO" id="GO:0016887">
    <property type="term" value="F:ATP hydrolysis activity"/>
    <property type="evidence" value="ECO:0007669"/>
    <property type="project" value="InterPro"/>
</dbReference>
<keyword evidence="2 4" id="KW-0067">ATP-binding</keyword>
<dbReference type="SUPFAM" id="SSF52540">
    <property type="entry name" value="P-loop containing nucleoside triphosphate hydrolases"/>
    <property type="match status" value="1"/>
</dbReference>
<keyword evidence="3" id="KW-0175">Coiled coil</keyword>
<evidence type="ECO:0000256" key="2">
    <source>
        <dbReference type="ARBA" id="ARBA00022840"/>
    </source>
</evidence>
<dbReference type="Pfam" id="PF00004">
    <property type="entry name" value="AAA"/>
    <property type="match status" value="1"/>
</dbReference>
<evidence type="ECO:0000256" key="1">
    <source>
        <dbReference type="ARBA" id="ARBA00022741"/>
    </source>
</evidence>
<evidence type="ECO:0000313" key="8">
    <source>
        <dbReference type="Proteomes" id="UP000813462"/>
    </source>
</evidence>
<organism evidence="7 8">
    <name type="scientific">Ziziphus jujuba var. spinosa</name>
    <dbReference type="NCBI Taxonomy" id="714518"/>
    <lineage>
        <taxon>Eukaryota</taxon>
        <taxon>Viridiplantae</taxon>
        <taxon>Streptophyta</taxon>
        <taxon>Embryophyta</taxon>
        <taxon>Tracheophyta</taxon>
        <taxon>Spermatophyta</taxon>
        <taxon>Magnoliopsida</taxon>
        <taxon>eudicotyledons</taxon>
        <taxon>Gunneridae</taxon>
        <taxon>Pentapetalae</taxon>
        <taxon>rosids</taxon>
        <taxon>fabids</taxon>
        <taxon>Rosales</taxon>
        <taxon>Rhamnaceae</taxon>
        <taxon>Paliureae</taxon>
        <taxon>Ziziphus</taxon>
    </lineage>
</organism>
<dbReference type="Gene3D" id="1.10.8.60">
    <property type="match status" value="1"/>
</dbReference>
<dbReference type="InterPro" id="IPR050168">
    <property type="entry name" value="AAA_ATPase_domain"/>
</dbReference>
<gene>
    <name evidence="7" type="ORF">FEM48_Zijuj03G0017200</name>
</gene>
<dbReference type="InterPro" id="IPR027417">
    <property type="entry name" value="P-loop_NTPase"/>
</dbReference>
<dbReference type="AlphaFoldDB" id="A0A978VMF2"/>
<dbReference type="Proteomes" id="UP000813462">
    <property type="component" value="Unassembled WGS sequence"/>
</dbReference>
<dbReference type="EMBL" id="JAEACU010000003">
    <property type="protein sequence ID" value="KAH7536727.1"/>
    <property type="molecule type" value="Genomic_DNA"/>
</dbReference>
<evidence type="ECO:0000256" key="3">
    <source>
        <dbReference type="ARBA" id="ARBA00023054"/>
    </source>
</evidence>
<protein>
    <recommendedName>
        <fullName evidence="6">AAA+ ATPase domain-containing protein</fullName>
    </recommendedName>
</protein>
<dbReference type="FunFam" id="3.40.50.300:FF:001025">
    <property type="entry name" value="ATPase family, AAA domain-containing 2B"/>
    <property type="match status" value="1"/>
</dbReference>
<keyword evidence="5" id="KW-0472">Membrane</keyword>
<name>A0A978VMF2_ZIZJJ</name>
<proteinExistence type="inferred from homology"/>
<dbReference type="Gene3D" id="3.40.50.300">
    <property type="entry name" value="P-loop containing nucleotide triphosphate hydrolases"/>
    <property type="match status" value="1"/>
</dbReference>
<evidence type="ECO:0000256" key="5">
    <source>
        <dbReference type="SAM" id="Phobius"/>
    </source>
</evidence>
<reference evidence="7" key="1">
    <citation type="journal article" date="2021" name="Front. Plant Sci.">
        <title>Chromosome-Scale Genome Assembly for Chinese Sour Jujube and Insights Into Its Genome Evolution and Domestication Signature.</title>
        <authorList>
            <person name="Shen L.-Y."/>
            <person name="Luo H."/>
            <person name="Wang X.-L."/>
            <person name="Wang X.-M."/>
            <person name="Qiu X.-J."/>
            <person name="Liu H."/>
            <person name="Zhou S.-S."/>
            <person name="Jia K.-H."/>
            <person name="Nie S."/>
            <person name="Bao Y.-T."/>
            <person name="Zhang R.-G."/>
            <person name="Yun Q.-Z."/>
            <person name="Chai Y.-H."/>
            <person name="Lu J.-Y."/>
            <person name="Li Y."/>
            <person name="Zhao S.-W."/>
            <person name="Mao J.-F."/>
            <person name="Jia S.-G."/>
            <person name="Mao Y.-M."/>
        </authorList>
    </citation>
    <scope>NUCLEOTIDE SEQUENCE</scope>
    <source>
        <strain evidence="7">AT0</strain>
        <tissue evidence="7">Leaf</tissue>
    </source>
</reference>
<dbReference type="PANTHER" id="PTHR23077">
    <property type="entry name" value="AAA-FAMILY ATPASE"/>
    <property type="match status" value="1"/>
</dbReference>
<dbReference type="GO" id="GO:0005524">
    <property type="term" value="F:ATP binding"/>
    <property type="evidence" value="ECO:0007669"/>
    <property type="project" value="UniProtKB-KW"/>
</dbReference>
<dbReference type="InterPro" id="IPR003593">
    <property type="entry name" value="AAA+_ATPase"/>
</dbReference>
<evidence type="ECO:0000256" key="4">
    <source>
        <dbReference type="RuleBase" id="RU003651"/>
    </source>
</evidence>
<keyword evidence="5" id="KW-1133">Transmembrane helix</keyword>
<sequence>MEVKQWKAEEVIGGNADALEALRELITFPYLFSGKAEKLGLRTSMVRAVVQECGVHLTEVDPGYVRSAHSGEQLLREAFSEASSHSISGGMPSRKLQQAVERPIKHSASCERLGIPTPRGILLHGPPGCSKTTLAKAAANAAQASFFFLDVGTFFLIFYLVNFSRQKHSCADIYSKYVGEGEALLRNIIRTARDVAPSIIFLDEVDNIAVKRGMSSNNDSTVQESLLITLLTEMDGLEVAKGILVLAATNRPKEIDAALMRCGRFDLMLYVPPPDLEARYEILHVHTHKMKISDDVDLLRIAEDTELFTGLTLKACGRHV</sequence>
<dbReference type="SMART" id="SM00382">
    <property type="entry name" value="AAA"/>
    <property type="match status" value="1"/>
</dbReference>
<keyword evidence="5" id="KW-0812">Transmembrane</keyword>
<dbReference type="InterPro" id="IPR003960">
    <property type="entry name" value="ATPase_AAA_CS"/>
</dbReference>
<dbReference type="PROSITE" id="PS00674">
    <property type="entry name" value="AAA"/>
    <property type="match status" value="1"/>
</dbReference>
<evidence type="ECO:0000259" key="6">
    <source>
        <dbReference type="SMART" id="SM00382"/>
    </source>
</evidence>
<feature type="transmembrane region" description="Helical" evidence="5">
    <location>
        <begin position="141"/>
        <end position="161"/>
    </location>
</feature>
<accession>A0A978VMF2</accession>
<evidence type="ECO:0000313" key="7">
    <source>
        <dbReference type="EMBL" id="KAH7536727.1"/>
    </source>
</evidence>